<keyword evidence="2" id="KW-1185">Reference proteome</keyword>
<comment type="caution">
    <text evidence="1">The sequence shown here is derived from an EMBL/GenBank/DDBJ whole genome shotgun (WGS) entry which is preliminary data.</text>
</comment>
<evidence type="ECO:0000313" key="1">
    <source>
        <dbReference type="EMBL" id="CAD5216611.1"/>
    </source>
</evidence>
<dbReference type="EMBL" id="CAJFDH010000003">
    <property type="protein sequence ID" value="CAD5216611.1"/>
    <property type="molecule type" value="Genomic_DNA"/>
</dbReference>
<evidence type="ECO:0000313" key="2">
    <source>
        <dbReference type="Proteomes" id="UP000614601"/>
    </source>
</evidence>
<dbReference type="Proteomes" id="UP000783686">
    <property type="component" value="Unassembled WGS sequence"/>
</dbReference>
<organism evidence="1 2">
    <name type="scientific">Bursaphelenchus okinawaensis</name>
    <dbReference type="NCBI Taxonomy" id="465554"/>
    <lineage>
        <taxon>Eukaryota</taxon>
        <taxon>Metazoa</taxon>
        <taxon>Ecdysozoa</taxon>
        <taxon>Nematoda</taxon>
        <taxon>Chromadorea</taxon>
        <taxon>Rhabditida</taxon>
        <taxon>Tylenchina</taxon>
        <taxon>Tylenchomorpha</taxon>
        <taxon>Aphelenchoidea</taxon>
        <taxon>Aphelenchoididae</taxon>
        <taxon>Bursaphelenchus</taxon>
    </lineage>
</organism>
<reference evidence="1" key="1">
    <citation type="submission" date="2020-09" db="EMBL/GenBank/DDBJ databases">
        <authorList>
            <person name="Kikuchi T."/>
        </authorList>
    </citation>
    <scope>NUCLEOTIDE SEQUENCE</scope>
    <source>
        <strain evidence="1">SH1</strain>
    </source>
</reference>
<sequence>MPFDAQVYYETPIGEVFPLERIIEFQMTIPVTRALIDVPLTSTFYTVDLDYVRENERIAFKQQLVPFNAPLLQQYAPIVVAGPEFFTCGGADPLTNVVTAERVIISNKTYTGY</sequence>
<dbReference type="AlphaFoldDB" id="A0A811KLM0"/>
<proteinExistence type="predicted"/>
<dbReference type="EMBL" id="CAJFCW020000003">
    <property type="protein sequence ID" value="CAG9106273.1"/>
    <property type="molecule type" value="Genomic_DNA"/>
</dbReference>
<dbReference type="Proteomes" id="UP000614601">
    <property type="component" value="Unassembled WGS sequence"/>
</dbReference>
<protein>
    <submittedName>
        <fullName evidence="1">Uncharacterized protein</fullName>
    </submittedName>
</protein>
<gene>
    <name evidence="1" type="ORF">BOKJ2_LOCUS6674</name>
</gene>
<accession>A0A811KLM0</accession>
<name>A0A811KLM0_9BILA</name>